<dbReference type="EMBL" id="RCHS01000034">
    <property type="protein sequence ID" value="RMX61350.1"/>
    <property type="molecule type" value="Genomic_DNA"/>
</dbReference>
<organism evidence="2 3">
    <name type="scientific">Pocillopora damicornis</name>
    <name type="common">Cauliflower coral</name>
    <name type="synonym">Millepora damicornis</name>
    <dbReference type="NCBI Taxonomy" id="46731"/>
    <lineage>
        <taxon>Eukaryota</taxon>
        <taxon>Metazoa</taxon>
        <taxon>Cnidaria</taxon>
        <taxon>Anthozoa</taxon>
        <taxon>Hexacorallia</taxon>
        <taxon>Scleractinia</taxon>
        <taxon>Astrocoeniina</taxon>
        <taxon>Pocilloporidae</taxon>
        <taxon>Pocillopora</taxon>
    </lineage>
</organism>
<feature type="compositionally biased region" description="Basic and acidic residues" evidence="1">
    <location>
        <begin position="1"/>
        <end position="13"/>
    </location>
</feature>
<reference evidence="2 3" key="1">
    <citation type="journal article" date="2018" name="Sci. Rep.">
        <title>Comparative analysis of the Pocillopora damicornis genome highlights role of immune system in coral evolution.</title>
        <authorList>
            <person name="Cunning R."/>
            <person name="Bay R.A."/>
            <person name="Gillette P."/>
            <person name="Baker A.C."/>
            <person name="Traylor-Knowles N."/>
        </authorList>
    </citation>
    <scope>NUCLEOTIDE SEQUENCE [LARGE SCALE GENOMIC DNA]</scope>
    <source>
        <strain evidence="2">RSMAS</strain>
        <tissue evidence="2">Whole animal</tissue>
    </source>
</reference>
<feature type="region of interest" description="Disordered" evidence="1">
    <location>
        <begin position="1"/>
        <end position="124"/>
    </location>
</feature>
<dbReference type="STRING" id="46731.A0A3M6V645"/>
<evidence type="ECO:0000256" key="1">
    <source>
        <dbReference type="SAM" id="MobiDB-lite"/>
    </source>
</evidence>
<gene>
    <name evidence="2" type="ORF">pdam_00024249</name>
</gene>
<feature type="non-terminal residue" evidence="2">
    <location>
        <position position="1"/>
    </location>
</feature>
<feature type="compositionally biased region" description="Polar residues" evidence="1">
    <location>
        <begin position="69"/>
        <end position="78"/>
    </location>
</feature>
<dbReference type="AlphaFoldDB" id="A0A3M6V645"/>
<feature type="compositionally biased region" description="Polar residues" evidence="1">
    <location>
        <begin position="35"/>
        <end position="44"/>
    </location>
</feature>
<proteinExistence type="predicted"/>
<dbReference type="Proteomes" id="UP000275408">
    <property type="component" value="Unassembled WGS sequence"/>
</dbReference>
<evidence type="ECO:0000313" key="3">
    <source>
        <dbReference type="Proteomes" id="UP000275408"/>
    </source>
</evidence>
<protein>
    <submittedName>
        <fullName evidence="2">Uncharacterized protein</fullName>
    </submittedName>
</protein>
<evidence type="ECO:0000313" key="2">
    <source>
        <dbReference type="EMBL" id="RMX61350.1"/>
    </source>
</evidence>
<comment type="caution">
    <text evidence="2">The sequence shown here is derived from an EMBL/GenBank/DDBJ whole genome shotgun (WGS) entry which is preliminary data.</text>
</comment>
<sequence length="235" mass="26041">IAAEKDRKQDKNNKVGSSNGTGIAPEEDRKKSKNSEVGCSSGTEITAEEDKKTYEQQGGFFPNDEPQVDFSSGSNTKVGSGKVRRQASPHHAHLSPVPPQTHPLASQGLPPESEERKGVQSKRNLHKSVRFQIDEQPEVLHPVVDDEEAVDSLSVLSPTVYRETVFIEKDEVATKEKCIPKRDENSYLRRLSEVEGWRKIDENKAHEKRVAGLIAAICQQRLHAVNNGESVSVLV</sequence>
<keyword evidence="3" id="KW-1185">Reference proteome</keyword>
<accession>A0A3M6V645</accession>
<name>A0A3M6V645_POCDA</name>
<feature type="compositionally biased region" description="Basic residues" evidence="1">
    <location>
        <begin position="82"/>
        <end position="93"/>
    </location>
</feature>